<protein>
    <submittedName>
        <fullName evidence="1">Uncharacterized protein</fullName>
    </submittedName>
</protein>
<comment type="caution">
    <text evidence="1">The sequence shown here is derived from an EMBL/GenBank/DDBJ whole genome shotgun (WGS) entry which is preliminary data.</text>
</comment>
<dbReference type="AlphaFoldDB" id="A0A3D6BV78"/>
<reference evidence="1 2" key="1">
    <citation type="journal article" date="2018" name="Nat. Biotechnol.">
        <title>A standardized bacterial taxonomy based on genome phylogeny substantially revises the tree of life.</title>
        <authorList>
            <person name="Parks D.H."/>
            <person name="Chuvochina M."/>
            <person name="Waite D.W."/>
            <person name="Rinke C."/>
            <person name="Skarshewski A."/>
            <person name="Chaumeil P.A."/>
            <person name="Hugenholtz P."/>
        </authorList>
    </citation>
    <scope>NUCLEOTIDE SEQUENCE [LARGE SCALE GENOMIC DNA]</scope>
    <source>
        <strain evidence="1">UBA10227</strain>
    </source>
</reference>
<dbReference type="EMBL" id="DPRK01000168">
    <property type="protein sequence ID" value="HCY81955.1"/>
    <property type="molecule type" value="Genomic_DNA"/>
</dbReference>
<evidence type="ECO:0000313" key="2">
    <source>
        <dbReference type="Proteomes" id="UP000263268"/>
    </source>
</evidence>
<name>A0A3D6BV78_9FLAO</name>
<sequence length="129" mass="13701">WEMEVGLNNVPSYQASGQPYASGNINARTGGPILVQFPYVTRWVTICNKDDDNALRVGFSAAGVMGSNYFTVPKLDGSPGQLGHTSPLELKVSQIWLSGSNNVDVVAGLTSIRVDRTKTTAGPSWSGSV</sequence>
<dbReference type="Proteomes" id="UP000263268">
    <property type="component" value="Unassembled WGS sequence"/>
</dbReference>
<proteinExistence type="predicted"/>
<feature type="non-terminal residue" evidence="1">
    <location>
        <position position="129"/>
    </location>
</feature>
<accession>A0A3D6BV78</accession>
<organism evidence="1 2">
    <name type="scientific">Xanthomarina gelatinilytica</name>
    <dbReference type="NCBI Taxonomy" id="1137281"/>
    <lineage>
        <taxon>Bacteria</taxon>
        <taxon>Pseudomonadati</taxon>
        <taxon>Bacteroidota</taxon>
        <taxon>Flavobacteriia</taxon>
        <taxon>Flavobacteriales</taxon>
        <taxon>Flavobacteriaceae</taxon>
        <taxon>Xanthomarina</taxon>
    </lineage>
</organism>
<feature type="non-terminal residue" evidence="1">
    <location>
        <position position="1"/>
    </location>
</feature>
<evidence type="ECO:0000313" key="1">
    <source>
        <dbReference type="EMBL" id="HCY81955.1"/>
    </source>
</evidence>
<gene>
    <name evidence="1" type="ORF">DHV22_10330</name>
</gene>